<sequence length="69" mass="7959">MAGHWRAEIKRRCTCSPPFLNKSWCGPMMQWLKPCMKKKDGKQTSYMYLQISANFAVILCTLDITDAKS</sequence>
<reference evidence="2" key="2">
    <citation type="journal article" date="2022" name="Hortic Res">
        <title>The genome of Dioscorea zingiberensis sheds light on the biosynthesis, origin and evolution of the medicinally important diosgenin saponins.</title>
        <authorList>
            <person name="Li Y."/>
            <person name="Tan C."/>
            <person name="Li Z."/>
            <person name="Guo J."/>
            <person name="Li S."/>
            <person name="Chen X."/>
            <person name="Wang C."/>
            <person name="Dai X."/>
            <person name="Yang H."/>
            <person name="Song W."/>
            <person name="Hou L."/>
            <person name="Xu J."/>
            <person name="Tong Z."/>
            <person name="Xu A."/>
            <person name="Yuan X."/>
            <person name="Wang W."/>
            <person name="Yang Q."/>
            <person name="Chen L."/>
            <person name="Sun Z."/>
            <person name="Wang K."/>
            <person name="Pan B."/>
            <person name="Chen J."/>
            <person name="Bao Y."/>
            <person name="Liu F."/>
            <person name="Qi X."/>
            <person name="Gang D.R."/>
            <person name="Wen J."/>
            <person name="Li J."/>
        </authorList>
    </citation>
    <scope>NUCLEOTIDE SEQUENCE</scope>
    <source>
        <strain evidence="2">Dzin_1.0</strain>
    </source>
</reference>
<keyword evidence="1" id="KW-1133">Transmembrane helix</keyword>
<dbReference type="EMBL" id="JAGGNH010000008">
    <property type="protein sequence ID" value="KAJ0966290.1"/>
    <property type="molecule type" value="Genomic_DNA"/>
</dbReference>
<keyword evidence="3" id="KW-1185">Reference proteome</keyword>
<feature type="transmembrane region" description="Helical" evidence="1">
    <location>
        <begin position="46"/>
        <end position="64"/>
    </location>
</feature>
<comment type="caution">
    <text evidence="2">The sequence shown here is derived from an EMBL/GenBank/DDBJ whole genome shotgun (WGS) entry which is preliminary data.</text>
</comment>
<protein>
    <submittedName>
        <fullName evidence="2">Uncharacterized protein</fullName>
    </submittedName>
</protein>
<organism evidence="2 3">
    <name type="scientific">Dioscorea zingiberensis</name>
    <dbReference type="NCBI Taxonomy" id="325984"/>
    <lineage>
        <taxon>Eukaryota</taxon>
        <taxon>Viridiplantae</taxon>
        <taxon>Streptophyta</taxon>
        <taxon>Embryophyta</taxon>
        <taxon>Tracheophyta</taxon>
        <taxon>Spermatophyta</taxon>
        <taxon>Magnoliopsida</taxon>
        <taxon>Liliopsida</taxon>
        <taxon>Dioscoreales</taxon>
        <taxon>Dioscoreaceae</taxon>
        <taxon>Dioscorea</taxon>
    </lineage>
</organism>
<evidence type="ECO:0000313" key="2">
    <source>
        <dbReference type="EMBL" id="KAJ0966290.1"/>
    </source>
</evidence>
<keyword evidence="1" id="KW-0472">Membrane</keyword>
<gene>
    <name evidence="2" type="ORF">J5N97_027428</name>
</gene>
<dbReference type="AlphaFoldDB" id="A0A9D5C447"/>
<accession>A0A9D5C447</accession>
<name>A0A9D5C447_9LILI</name>
<keyword evidence="1" id="KW-0812">Transmembrane</keyword>
<evidence type="ECO:0000256" key="1">
    <source>
        <dbReference type="SAM" id="Phobius"/>
    </source>
</evidence>
<dbReference type="Proteomes" id="UP001085076">
    <property type="component" value="Miscellaneous, Linkage group lg08"/>
</dbReference>
<reference evidence="2" key="1">
    <citation type="submission" date="2021-03" db="EMBL/GenBank/DDBJ databases">
        <authorList>
            <person name="Li Z."/>
            <person name="Yang C."/>
        </authorList>
    </citation>
    <scope>NUCLEOTIDE SEQUENCE</scope>
    <source>
        <strain evidence="2">Dzin_1.0</strain>
        <tissue evidence="2">Leaf</tissue>
    </source>
</reference>
<evidence type="ECO:0000313" key="3">
    <source>
        <dbReference type="Proteomes" id="UP001085076"/>
    </source>
</evidence>
<proteinExistence type="predicted"/>